<reference evidence="1" key="1">
    <citation type="submission" date="2020-04" db="EMBL/GenBank/DDBJ databases">
        <authorList>
            <person name="Chiriac C."/>
            <person name="Salcher M."/>
            <person name="Ghai R."/>
            <person name="Kavagutti S V."/>
        </authorList>
    </citation>
    <scope>NUCLEOTIDE SEQUENCE</scope>
</reference>
<organism evidence="1">
    <name type="scientific">uncultured Caudovirales phage</name>
    <dbReference type="NCBI Taxonomy" id="2100421"/>
    <lineage>
        <taxon>Viruses</taxon>
        <taxon>Duplodnaviria</taxon>
        <taxon>Heunggongvirae</taxon>
        <taxon>Uroviricota</taxon>
        <taxon>Caudoviricetes</taxon>
        <taxon>Peduoviridae</taxon>
        <taxon>Maltschvirus</taxon>
        <taxon>Maltschvirus maltsch</taxon>
    </lineage>
</organism>
<dbReference type="EMBL" id="LR796663">
    <property type="protein sequence ID" value="CAB4157205.1"/>
    <property type="molecule type" value="Genomic_DNA"/>
</dbReference>
<protein>
    <submittedName>
        <fullName evidence="1">Uncharacterized protein</fullName>
    </submittedName>
</protein>
<evidence type="ECO:0000313" key="1">
    <source>
        <dbReference type="EMBL" id="CAB4157205.1"/>
    </source>
</evidence>
<proteinExistence type="predicted"/>
<gene>
    <name evidence="1" type="ORF">UFOVP691_10</name>
</gene>
<name>A0A6J5NJ26_9CAUD</name>
<sequence>MTTMAWGEDIQIFMELGFPVNPFTLDDAVLGVLDEDYLDGTLIGDDVSAYAQEISISRGRSDQLQNFNAGTFSVRLLNRDRRFDPINESSPYWNSTLGVSGVAPRRKVSVFSDGVALFTGRITDIDVSYEPNNPNATTENSYVTITASDDFVLLANTFTENALTPTQELSGTRVSTILDLPEVSYPATRDIDAGSATLGGGATFDIGANTNILTYLQSVATSEQGYFFVAANGDLTFTDRIAASFATPSAYFSDTGSNIPYTSLSVMYGQEFLYNKVVCTVEGGTDQTVNDVASQTEYGISTLNLSGLLLVDDAAALTLAADLLDRYKLPEYRFDKLQTIYNPLNSVKQADLTAIDIADVVSITRTYPTGTPASVTKEYSIENIRHVITPSSHTVEFGLAVADLVYPFTLDDPVLGVMDSTNALT</sequence>
<accession>A0A6J5NJ26</accession>